<organism evidence="1 2">
    <name type="scientific">Limosilactobacillus vaginalis DSM 5837 = ATCC 49540</name>
    <dbReference type="NCBI Taxonomy" id="1423814"/>
    <lineage>
        <taxon>Bacteria</taxon>
        <taxon>Bacillati</taxon>
        <taxon>Bacillota</taxon>
        <taxon>Bacilli</taxon>
        <taxon>Lactobacillales</taxon>
        <taxon>Lactobacillaceae</taxon>
        <taxon>Limosilactobacillus</taxon>
    </lineage>
</organism>
<dbReference type="HOGENOM" id="CLU_3209402_0_0_9"/>
<comment type="caution">
    <text evidence="1">The sequence shown here is derived from an EMBL/GenBank/DDBJ whole genome shotgun (WGS) entry which is preliminary data.</text>
</comment>
<reference evidence="1 2" key="1">
    <citation type="submission" date="2009-01" db="EMBL/GenBank/DDBJ databases">
        <authorList>
            <person name="Qin X."/>
            <person name="Bachman B."/>
            <person name="Battles P."/>
            <person name="Bell A."/>
            <person name="Bess C."/>
            <person name="Bickham C."/>
            <person name="Chaboub L."/>
            <person name="Chen D."/>
            <person name="Coyle M."/>
            <person name="Deiros D.R."/>
            <person name="Dinh H."/>
            <person name="Forbes L."/>
            <person name="Fowler G."/>
            <person name="Francisco L."/>
            <person name="Fu Q."/>
            <person name="Gubbala S."/>
            <person name="Hale W."/>
            <person name="Han Y."/>
            <person name="Hemphill L."/>
            <person name="Highlander S.K."/>
            <person name="Hirani K."/>
            <person name="Hogues M."/>
            <person name="Jackson L."/>
            <person name="Jakkamsetti A."/>
            <person name="Javaid M."/>
            <person name="Jiang H."/>
            <person name="Korchina V."/>
            <person name="Kovar C."/>
            <person name="Lara F."/>
            <person name="Lee S."/>
            <person name="Mata R."/>
            <person name="Mathew T."/>
            <person name="Moen C."/>
            <person name="Morales K."/>
            <person name="Munidasa M."/>
            <person name="Nazareth L."/>
            <person name="Ngo R."/>
            <person name="Nguyen L."/>
            <person name="Okwuonu G."/>
            <person name="Ongeri F."/>
            <person name="Patil S."/>
            <person name="Petrosino J."/>
            <person name="Pham C."/>
            <person name="Pham P."/>
            <person name="Pu L.-L."/>
            <person name="Puazo M."/>
            <person name="Raj R."/>
            <person name="Reid J."/>
            <person name="Rouhana J."/>
            <person name="Saada N."/>
            <person name="Shang Y."/>
            <person name="Simmons D."/>
            <person name="Thornton R."/>
            <person name="Warren J."/>
            <person name="Weissenberger G."/>
            <person name="Zhang J."/>
            <person name="Zhang L."/>
            <person name="Zhou C."/>
            <person name="Zhu D."/>
            <person name="Muzny D."/>
            <person name="Worley K."/>
            <person name="Gibbs R."/>
        </authorList>
    </citation>
    <scope>NUCLEOTIDE SEQUENCE [LARGE SCALE GENOMIC DNA]</scope>
    <source>
        <strain evidence="1 2">ATCC 49540</strain>
    </source>
</reference>
<evidence type="ECO:0000313" key="1">
    <source>
        <dbReference type="EMBL" id="EEJ40003.1"/>
    </source>
</evidence>
<dbReference type="AlphaFoldDB" id="C2EVR5"/>
<sequence length="45" mass="5265">MEKRMGKKPSFFPSSNYLLFYCRNAFARDNGPRQHSRNALTLNSL</sequence>
<dbReference type="EMBL" id="ACGV01000169">
    <property type="protein sequence ID" value="EEJ40003.1"/>
    <property type="molecule type" value="Genomic_DNA"/>
</dbReference>
<accession>C2EVR5</accession>
<evidence type="ECO:0000313" key="2">
    <source>
        <dbReference type="Proteomes" id="UP000004483"/>
    </source>
</evidence>
<protein>
    <submittedName>
        <fullName evidence="1">Uncharacterized protein</fullName>
    </submittedName>
</protein>
<name>C2EVR5_9LACO</name>
<gene>
    <name evidence="1" type="ORF">HMPREF0549_1551</name>
</gene>
<feature type="non-terminal residue" evidence="1">
    <location>
        <position position="45"/>
    </location>
</feature>
<dbReference type="Proteomes" id="UP000004483">
    <property type="component" value="Unassembled WGS sequence"/>
</dbReference>
<proteinExistence type="predicted"/>